<evidence type="ECO:0000313" key="2">
    <source>
        <dbReference type="Proteomes" id="UP000075666"/>
    </source>
</evidence>
<dbReference type="RefSeq" id="WP_084347957.1">
    <property type="nucleotide sequence ID" value="NZ_JBHJSX010000051.1"/>
</dbReference>
<proteinExistence type="predicted"/>
<comment type="caution">
    <text evidence="1">The sequence shown here is derived from an EMBL/GenBank/DDBJ whole genome shotgun (WGS) entry which is preliminary data.</text>
</comment>
<sequence length="236" mass="27209">MLNKEAMELENEENENFNDNPLSALQSIQGFLTKEEELTFMQILFSSSATIRMGNFGLSRKEVEKLLGVNGDAAFFSFLKRVNQAVSRYFKVIYDERKNQVVALMRVPAKQARNVLNQESLAILMFIFYHQEVLRNEYTLFSQLINSFGHESLQVTRKIQANLDPLKKIGAIENYGTNSDEEAYQLTTIGAHLFSNSFLRRYAEFSQSNQLHMEDVLRFFKRYNMNGGVPDDTLEG</sequence>
<dbReference type="OrthoDB" id="2571794at2"/>
<dbReference type="EMBL" id="LQYN01000167">
    <property type="protein sequence ID" value="KYC85308.1"/>
    <property type="molecule type" value="Genomic_DNA"/>
</dbReference>
<dbReference type="AlphaFoldDB" id="A0A150KKJ2"/>
<evidence type="ECO:0000313" key="1">
    <source>
        <dbReference type="EMBL" id="KYC85308.1"/>
    </source>
</evidence>
<protein>
    <submittedName>
        <fullName evidence="1">Uncharacterized protein</fullName>
    </submittedName>
</protein>
<accession>A0A150KKJ2</accession>
<organism evidence="1 2">
    <name type="scientific">Heyndrickxia sporothermodurans</name>
    <dbReference type="NCBI Taxonomy" id="46224"/>
    <lineage>
        <taxon>Bacteria</taxon>
        <taxon>Bacillati</taxon>
        <taxon>Bacillota</taxon>
        <taxon>Bacilli</taxon>
        <taxon>Bacillales</taxon>
        <taxon>Bacillaceae</taxon>
        <taxon>Heyndrickxia</taxon>
    </lineage>
</organism>
<dbReference type="Proteomes" id="UP000075666">
    <property type="component" value="Unassembled WGS sequence"/>
</dbReference>
<gene>
    <name evidence="1" type="ORF">B4102_4140</name>
</gene>
<name>A0A150KKJ2_9BACI</name>
<reference evidence="1 2" key="1">
    <citation type="submission" date="2016-01" db="EMBL/GenBank/DDBJ databases">
        <title>Genome Sequences of Twelve Sporeforming Bacillus Species Isolated from Foods.</title>
        <authorList>
            <person name="Berendsen E.M."/>
            <person name="Wells-Bennik M.H."/>
            <person name="Krawcyk A.O."/>
            <person name="De Jong A."/>
            <person name="Holsappel S."/>
            <person name="Eijlander R.T."/>
            <person name="Kuipers O.P."/>
        </authorList>
    </citation>
    <scope>NUCLEOTIDE SEQUENCE [LARGE SCALE GENOMIC DNA]</scope>
    <source>
        <strain evidence="1 2">B4102</strain>
    </source>
</reference>
<keyword evidence="2" id="KW-1185">Reference proteome</keyword>
<dbReference type="STRING" id="46224.B4102_4140"/>